<feature type="region of interest" description="Disordered" evidence="5">
    <location>
        <begin position="1"/>
        <end position="29"/>
    </location>
</feature>
<name>A0ABW0ALG2_9ACTN</name>
<comment type="subcellular location">
    <subcellularLocation>
        <location evidence="1">Endomembrane system</location>
        <topology evidence="1">Multi-pass membrane protein</topology>
    </subcellularLocation>
</comment>
<dbReference type="EMBL" id="JBHSKP010000016">
    <property type="protein sequence ID" value="MFC5154609.1"/>
    <property type="molecule type" value="Genomic_DNA"/>
</dbReference>
<feature type="compositionally biased region" description="Basic and acidic residues" evidence="5">
    <location>
        <begin position="1"/>
        <end position="11"/>
    </location>
</feature>
<proteinExistence type="predicted"/>
<gene>
    <name evidence="8" type="ORF">ACFPRH_22990</name>
</gene>
<dbReference type="Pfam" id="PF02656">
    <property type="entry name" value="DUF202"/>
    <property type="match status" value="1"/>
</dbReference>
<keyword evidence="9" id="KW-1185">Reference proteome</keyword>
<dbReference type="RefSeq" id="WP_344474827.1">
    <property type="nucleotide sequence ID" value="NZ_BAAASB010000004.1"/>
</dbReference>
<evidence type="ECO:0000256" key="3">
    <source>
        <dbReference type="ARBA" id="ARBA00022989"/>
    </source>
</evidence>
<evidence type="ECO:0000256" key="4">
    <source>
        <dbReference type="ARBA" id="ARBA00023136"/>
    </source>
</evidence>
<evidence type="ECO:0000313" key="9">
    <source>
        <dbReference type="Proteomes" id="UP001596160"/>
    </source>
</evidence>
<feature type="transmembrane region" description="Helical" evidence="6">
    <location>
        <begin position="60"/>
        <end position="80"/>
    </location>
</feature>
<feature type="compositionally biased region" description="Basic and acidic residues" evidence="5">
    <location>
        <begin position="19"/>
        <end position="29"/>
    </location>
</feature>
<evidence type="ECO:0000313" key="8">
    <source>
        <dbReference type="EMBL" id="MFC5154609.1"/>
    </source>
</evidence>
<evidence type="ECO:0000256" key="6">
    <source>
        <dbReference type="SAM" id="Phobius"/>
    </source>
</evidence>
<sequence length="120" mass="12529">MTTPPPDRDPEPEQEPEPVPERDPGLQPERTRLAWRRTTLAFTVAAVFAGRQAVTGGTGPVGTVAVALSVLVWLGFLLLAHRRVRTLGAGPVPSALPGRMALTAVVCTVGLAGFAVAVVV</sequence>
<organism evidence="8 9">
    <name type="scientific">Streptomyces amakusaensis</name>
    <dbReference type="NCBI Taxonomy" id="67271"/>
    <lineage>
        <taxon>Bacteria</taxon>
        <taxon>Bacillati</taxon>
        <taxon>Actinomycetota</taxon>
        <taxon>Actinomycetes</taxon>
        <taxon>Kitasatosporales</taxon>
        <taxon>Streptomycetaceae</taxon>
        <taxon>Streptomyces</taxon>
    </lineage>
</organism>
<reference evidence="9" key="1">
    <citation type="journal article" date="2019" name="Int. J. Syst. Evol. Microbiol.">
        <title>The Global Catalogue of Microorganisms (GCM) 10K type strain sequencing project: providing services to taxonomists for standard genome sequencing and annotation.</title>
        <authorList>
            <consortium name="The Broad Institute Genomics Platform"/>
            <consortium name="The Broad Institute Genome Sequencing Center for Infectious Disease"/>
            <person name="Wu L."/>
            <person name="Ma J."/>
        </authorList>
    </citation>
    <scope>NUCLEOTIDE SEQUENCE [LARGE SCALE GENOMIC DNA]</scope>
    <source>
        <strain evidence="9">PCU 266</strain>
    </source>
</reference>
<accession>A0ABW0ALG2</accession>
<dbReference type="Proteomes" id="UP001596160">
    <property type="component" value="Unassembled WGS sequence"/>
</dbReference>
<keyword evidence="2 6" id="KW-0812">Transmembrane</keyword>
<keyword evidence="4 6" id="KW-0472">Membrane</keyword>
<feature type="domain" description="DUF202" evidence="7">
    <location>
        <begin position="23"/>
        <end position="86"/>
    </location>
</feature>
<evidence type="ECO:0000256" key="2">
    <source>
        <dbReference type="ARBA" id="ARBA00022692"/>
    </source>
</evidence>
<feature type="transmembrane region" description="Helical" evidence="6">
    <location>
        <begin position="101"/>
        <end position="119"/>
    </location>
</feature>
<comment type="caution">
    <text evidence="8">The sequence shown here is derived from an EMBL/GenBank/DDBJ whole genome shotgun (WGS) entry which is preliminary data.</text>
</comment>
<keyword evidence="3 6" id="KW-1133">Transmembrane helix</keyword>
<evidence type="ECO:0000259" key="7">
    <source>
        <dbReference type="Pfam" id="PF02656"/>
    </source>
</evidence>
<dbReference type="InterPro" id="IPR003807">
    <property type="entry name" value="DUF202"/>
</dbReference>
<evidence type="ECO:0000256" key="5">
    <source>
        <dbReference type="SAM" id="MobiDB-lite"/>
    </source>
</evidence>
<protein>
    <submittedName>
        <fullName evidence="8">DUF202 domain-containing protein</fullName>
    </submittedName>
</protein>
<evidence type="ECO:0000256" key="1">
    <source>
        <dbReference type="ARBA" id="ARBA00004127"/>
    </source>
</evidence>